<keyword evidence="10" id="KW-1185">Reference proteome</keyword>
<evidence type="ECO:0000256" key="5">
    <source>
        <dbReference type="ARBA" id="ARBA00022692"/>
    </source>
</evidence>
<accession>A0A2N3HHF2</accession>
<dbReference type="AlphaFoldDB" id="A0A2N3HHF2"/>
<dbReference type="EMBL" id="PJEO01000050">
    <property type="protein sequence ID" value="PKQ44390.1"/>
    <property type="molecule type" value="Genomic_DNA"/>
</dbReference>
<comment type="subcellular location">
    <subcellularLocation>
        <location evidence="1">Cell outer membrane</location>
    </subcellularLocation>
</comment>
<evidence type="ECO:0000256" key="1">
    <source>
        <dbReference type="ARBA" id="ARBA00004442"/>
    </source>
</evidence>
<dbReference type="RefSeq" id="WP_106660366.1">
    <property type="nucleotide sequence ID" value="NZ_PJEO01000050.1"/>
</dbReference>
<dbReference type="Proteomes" id="UP000233435">
    <property type="component" value="Unassembled WGS sequence"/>
</dbReference>
<organism evidence="9 10">
    <name type="scientific">Confluentibacter flavum</name>
    <dbReference type="NCBI Taxonomy" id="1909700"/>
    <lineage>
        <taxon>Bacteria</taxon>
        <taxon>Pseudomonadati</taxon>
        <taxon>Bacteroidota</taxon>
        <taxon>Flavobacteriia</taxon>
        <taxon>Flavobacteriales</taxon>
        <taxon>Flavobacteriaceae</taxon>
        <taxon>Confluentibacter</taxon>
    </lineage>
</organism>
<feature type="coiled-coil region" evidence="8">
    <location>
        <begin position="114"/>
        <end position="173"/>
    </location>
</feature>
<comment type="similarity">
    <text evidence="2">Belongs to the outer membrane factor (OMF) (TC 1.B.17) family.</text>
</comment>
<evidence type="ECO:0000313" key="10">
    <source>
        <dbReference type="Proteomes" id="UP000233435"/>
    </source>
</evidence>
<evidence type="ECO:0000256" key="6">
    <source>
        <dbReference type="ARBA" id="ARBA00023136"/>
    </source>
</evidence>
<sequence length="442" mass="49725">MRQIKNSIVISVFFVSALCFSQKKWTLQECVAYALENNITVKKAENTLLINDQDIIASKGSFLPSVSGSASHGLSLGQSQLFEGSFVNRTSNSTNFGVRVSENVFNGFRTTYLYKQAQLNLETSELELNRIKDDISLNVANSYLNVLFNKEQLETAKAQYDFSTKQLQQVKDLVDAGTQPRVNIYDAEATLANDEQALTVAENNFTLSLLTLSQLLQVPFEGFDVQVIEVDTPSEALLYDDVSPILDFAMENRNEIKIAEKNIDNSEINTKLSKAGYLPSVSFGYSFGTNVFFTNLSTTEEAFFTQLEDNKGHSFNLNVNIPIFSQFQNKTAVAKSKIREDNAQLDLDQAKLNLESNIQRAYTDAQAAFKTYESAKKSLESQELSFNNSQERFNIGAMNAFELEQSRIRYINAQASLINAKYDFVFKTKVLDFYMGKTIKIN</sequence>
<evidence type="ECO:0000256" key="2">
    <source>
        <dbReference type="ARBA" id="ARBA00007613"/>
    </source>
</evidence>
<dbReference type="InterPro" id="IPR051906">
    <property type="entry name" value="TolC-like"/>
</dbReference>
<evidence type="ECO:0000256" key="3">
    <source>
        <dbReference type="ARBA" id="ARBA00022448"/>
    </source>
</evidence>
<protein>
    <submittedName>
        <fullName evidence="9">TolC family protein</fullName>
    </submittedName>
</protein>
<dbReference type="GO" id="GO:0009279">
    <property type="term" value="C:cell outer membrane"/>
    <property type="evidence" value="ECO:0007669"/>
    <property type="project" value="UniProtKB-SubCell"/>
</dbReference>
<keyword evidence="7" id="KW-0998">Cell outer membrane</keyword>
<keyword evidence="4" id="KW-1134">Transmembrane beta strand</keyword>
<keyword evidence="5" id="KW-0812">Transmembrane</keyword>
<reference evidence="9 10" key="1">
    <citation type="submission" date="2017-12" db="EMBL/GenBank/DDBJ databases">
        <title>Confluentibacter flavum sp. nov., isolated from the saline lake.</title>
        <authorList>
            <person name="Yu L."/>
        </authorList>
    </citation>
    <scope>NUCLEOTIDE SEQUENCE [LARGE SCALE GENOMIC DNA]</scope>
    <source>
        <strain evidence="9 10">3B</strain>
    </source>
</reference>
<name>A0A2N3HHF2_9FLAO</name>
<evidence type="ECO:0000256" key="8">
    <source>
        <dbReference type="SAM" id="Coils"/>
    </source>
</evidence>
<keyword evidence="8" id="KW-0175">Coiled coil</keyword>
<dbReference type="GO" id="GO:1990281">
    <property type="term" value="C:efflux pump complex"/>
    <property type="evidence" value="ECO:0007669"/>
    <property type="project" value="TreeGrafter"/>
</dbReference>
<dbReference type="PANTHER" id="PTHR30026">
    <property type="entry name" value="OUTER MEMBRANE PROTEIN TOLC"/>
    <property type="match status" value="1"/>
</dbReference>
<keyword evidence="3" id="KW-0813">Transport</keyword>
<keyword evidence="6" id="KW-0472">Membrane</keyword>
<dbReference type="GO" id="GO:0015288">
    <property type="term" value="F:porin activity"/>
    <property type="evidence" value="ECO:0007669"/>
    <property type="project" value="TreeGrafter"/>
</dbReference>
<dbReference type="SUPFAM" id="SSF56954">
    <property type="entry name" value="Outer membrane efflux proteins (OEP)"/>
    <property type="match status" value="1"/>
</dbReference>
<evidence type="ECO:0000256" key="7">
    <source>
        <dbReference type="ARBA" id="ARBA00023237"/>
    </source>
</evidence>
<proteinExistence type="inferred from homology"/>
<gene>
    <name evidence="9" type="ORF">CSW08_13335</name>
</gene>
<dbReference type="GO" id="GO:0015562">
    <property type="term" value="F:efflux transmembrane transporter activity"/>
    <property type="evidence" value="ECO:0007669"/>
    <property type="project" value="InterPro"/>
</dbReference>
<dbReference type="OrthoDB" id="9811587at2"/>
<dbReference type="PANTHER" id="PTHR30026:SF20">
    <property type="entry name" value="OUTER MEMBRANE PROTEIN TOLC"/>
    <property type="match status" value="1"/>
</dbReference>
<evidence type="ECO:0000313" key="9">
    <source>
        <dbReference type="EMBL" id="PKQ44390.1"/>
    </source>
</evidence>
<dbReference type="Gene3D" id="1.20.1600.10">
    <property type="entry name" value="Outer membrane efflux proteins (OEP)"/>
    <property type="match status" value="1"/>
</dbReference>
<dbReference type="Pfam" id="PF02321">
    <property type="entry name" value="OEP"/>
    <property type="match status" value="2"/>
</dbReference>
<dbReference type="InterPro" id="IPR003423">
    <property type="entry name" value="OMP_efflux"/>
</dbReference>
<evidence type="ECO:0000256" key="4">
    <source>
        <dbReference type="ARBA" id="ARBA00022452"/>
    </source>
</evidence>
<comment type="caution">
    <text evidence="9">The sequence shown here is derived from an EMBL/GenBank/DDBJ whole genome shotgun (WGS) entry which is preliminary data.</text>
</comment>